<evidence type="ECO:0000313" key="5">
    <source>
        <dbReference type="Proteomes" id="UP001055159"/>
    </source>
</evidence>
<dbReference type="Pfam" id="PF09990">
    <property type="entry name" value="DUF2231"/>
    <property type="match status" value="1"/>
</dbReference>
<evidence type="ECO:0000259" key="2">
    <source>
        <dbReference type="Pfam" id="PF09990"/>
    </source>
</evidence>
<evidence type="ECO:0000313" key="6">
    <source>
        <dbReference type="Proteomes" id="UP001140272"/>
    </source>
</evidence>
<keyword evidence="5" id="KW-1185">Reference proteome</keyword>
<dbReference type="RefSeq" id="WP_043407320.1">
    <property type="nucleotide sequence ID" value="NZ_CP092427.2"/>
</dbReference>
<feature type="transmembrane region" description="Helical" evidence="1">
    <location>
        <begin position="12"/>
        <end position="34"/>
    </location>
</feature>
<name>A0A9X2XWG2_9MYCO</name>
<dbReference type="EMBL" id="CP092427">
    <property type="protein sequence ID" value="ULP38581.1"/>
    <property type="molecule type" value="Genomic_DNA"/>
</dbReference>
<feature type="domain" description="DUF2231" evidence="2">
    <location>
        <begin position="6"/>
        <end position="154"/>
    </location>
</feature>
<dbReference type="InterPro" id="IPR019251">
    <property type="entry name" value="DUF2231_TM"/>
</dbReference>
<accession>A0A9X2XWG2</accession>
<feature type="transmembrane region" description="Helical" evidence="1">
    <location>
        <begin position="41"/>
        <end position="59"/>
    </location>
</feature>
<organism evidence="3 6">
    <name type="scientific">Mycolicibacterium rufum</name>
    <dbReference type="NCBI Taxonomy" id="318424"/>
    <lineage>
        <taxon>Bacteria</taxon>
        <taxon>Bacillati</taxon>
        <taxon>Actinomycetota</taxon>
        <taxon>Actinomycetes</taxon>
        <taxon>Mycobacteriales</taxon>
        <taxon>Mycobacteriaceae</taxon>
        <taxon>Mycolicibacterium</taxon>
    </lineage>
</organism>
<dbReference type="EMBL" id="JACKRN010000271">
    <property type="protein sequence ID" value="MCV7070367.1"/>
    <property type="molecule type" value="Genomic_DNA"/>
</dbReference>
<reference evidence="4" key="3">
    <citation type="submission" date="2022-08" db="EMBL/GenBank/DDBJ databases">
        <title>Whole genome sequencing of non-tuberculosis mycobacteria type-strains.</title>
        <authorList>
            <person name="Igarashi Y."/>
            <person name="Osugi A."/>
            <person name="Mitarai S."/>
        </authorList>
    </citation>
    <scope>NUCLEOTIDE SEQUENCE</scope>
    <source>
        <strain evidence="4">JCM 16372</strain>
    </source>
</reference>
<reference evidence="3" key="1">
    <citation type="submission" date="2020-07" db="EMBL/GenBank/DDBJ databases">
        <authorList>
            <person name="Pettersson B.M.F."/>
            <person name="Behra P.R.K."/>
            <person name="Ramesh M."/>
            <person name="Das S."/>
            <person name="Dasgupta S."/>
            <person name="Kirsebom L.A."/>
        </authorList>
    </citation>
    <scope>NUCLEOTIDE SEQUENCE</scope>
    <source>
        <strain evidence="3">DSM 45406</strain>
    </source>
</reference>
<dbReference type="Proteomes" id="UP001140272">
    <property type="component" value="Unassembled WGS sequence"/>
</dbReference>
<dbReference type="Proteomes" id="UP001055159">
    <property type="component" value="Chromosome"/>
</dbReference>
<sequence>MSTFRGLPAHILLVHFIVVLAPATAVLAIVCALWPTARRHFTWLVVLLAAATALLTPLTTEAGEWLEQRTQATALLNAHTALGDTMVYFSLGLLVAAALLAFIHLRENRNRPLAPALHWAVVGIVVIAAVATSAQVYRIGDSGARSAWEDKVAATSTP</sequence>
<proteinExistence type="predicted"/>
<dbReference type="AlphaFoldDB" id="A0A9X2XWG2"/>
<keyword evidence="1" id="KW-0812">Transmembrane</keyword>
<evidence type="ECO:0000313" key="4">
    <source>
        <dbReference type="EMBL" id="ULP38581.1"/>
    </source>
</evidence>
<reference evidence="3" key="2">
    <citation type="journal article" date="2022" name="BMC Genomics">
        <title>Comparative genome analysis of mycobacteria focusing on tRNA and non-coding RNA.</title>
        <authorList>
            <person name="Behra P.R.K."/>
            <person name="Pettersson B.M.F."/>
            <person name="Ramesh M."/>
            <person name="Das S."/>
            <person name="Dasgupta S."/>
            <person name="Kirsebom L.A."/>
        </authorList>
    </citation>
    <scope>NUCLEOTIDE SEQUENCE</scope>
    <source>
        <strain evidence="3">DSM 45406</strain>
    </source>
</reference>
<feature type="transmembrane region" description="Helical" evidence="1">
    <location>
        <begin position="117"/>
        <end position="137"/>
    </location>
</feature>
<protein>
    <recommendedName>
        <fullName evidence="2">DUF2231 domain-containing protein</fullName>
    </recommendedName>
</protein>
<keyword evidence="1" id="KW-1133">Transmembrane helix</keyword>
<feature type="transmembrane region" description="Helical" evidence="1">
    <location>
        <begin position="86"/>
        <end position="105"/>
    </location>
</feature>
<gene>
    <name evidence="3" type="ORF">H7H73_07675</name>
    <name evidence="4" type="ORF">MJO55_09260</name>
</gene>
<evidence type="ECO:0000256" key="1">
    <source>
        <dbReference type="SAM" id="Phobius"/>
    </source>
</evidence>
<evidence type="ECO:0000313" key="3">
    <source>
        <dbReference type="EMBL" id="MCV7070367.1"/>
    </source>
</evidence>
<keyword evidence="1" id="KW-0472">Membrane</keyword>